<dbReference type="InterPro" id="IPR001810">
    <property type="entry name" value="F-box_dom"/>
</dbReference>
<dbReference type="InterPro" id="IPR036047">
    <property type="entry name" value="F-box-like_dom_sf"/>
</dbReference>
<dbReference type="AlphaFoldDB" id="A0AAW1JTU4"/>
<dbReference type="Proteomes" id="UP001443914">
    <property type="component" value="Unassembled WGS sequence"/>
</dbReference>
<dbReference type="Pfam" id="PF07734">
    <property type="entry name" value="FBA_1"/>
    <property type="match status" value="1"/>
</dbReference>
<dbReference type="PANTHER" id="PTHR31672:SF13">
    <property type="entry name" value="F-BOX PROTEIN CPR30-LIKE"/>
    <property type="match status" value="1"/>
</dbReference>
<gene>
    <name evidence="3" type="ORF">RND81_07G193400</name>
</gene>
<dbReference type="InterPro" id="IPR017451">
    <property type="entry name" value="F-box-assoc_interact_dom"/>
</dbReference>
<evidence type="ECO:0000313" key="3">
    <source>
        <dbReference type="EMBL" id="KAK9707375.1"/>
    </source>
</evidence>
<dbReference type="SMART" id="SM00256">
    <property type="entry name" value="FBOX"/>
    <property type="match status" value="1"/>
</dbReference>
<dbReference type="SUPFAM" id="SSF81383">
    <property type="entry name" value="F-box domain"/>
    <property type="match status" value="1"/>
</dbReference>
<sequence length="412" mass="47001">MERSLNMFSKEQQRQQQGHDASEKFGIDGLVFPEDILEEILVRLAVRHLLRLRRVCKSWRAFIDDINFIKRHYEVHYSRCKADGVVPSICLGPQVDIYDNNLCVCLVSGHIGADDVIPLSLTADLVRDSAASFANAPDLFGNGIFVGVANGVVCFIWNYHDLGMWNPATREFKTITPWLNRRIRLHRLHIISFGFDCISNDFKIVRGDRRDDGTLSYQVYSLTTDSWKGVTEPSPFVHMFKYLTAEAYLNGVSYWAAQTSDTRGVILSFDYSTDTFNVMDAPQDAIESKIGYRKSCTIRLYKDRLAIVGICTDSEKELCKYDVWVTELGIPVSWQHLFTIGPFPSSDVIMLDSFTMDDEVMFIVASPTMEEETSLYNLSTRTFKNLGYEIGSVSDYVESLFPLSNRPVRSRR</sequence>
<feature type="compositionally biased region" description="Polar residues" evidence="1">
    <location>
        <begin position="1"/>
        <end position="19"/>
    </location>
</feature>
<dbReference type="NCBIfam" id="TIGR01640">
    <property type="entry name" value="F_box_assoc_1"/>
    <property type="match status" value="1"/>
</dbReference>
<organism evidence="3 4">
    <name type="scientific">Saponaria officinalis</name>
    <name type="common">Common soapwort</name>
    <name type="synonym">Lychnis saponaria</name>
    <dbReference type="NCBI Taxonomy" id="3572"/>
    <lineage>
        <taxon>Eukaryota</taxon>
        <taxon>Viridiplantae</taxon>
        <taxon>Streptophyta</taxon>
        <taxon>Embryophyta</taxon>
        <taxon>Tracheophyta</taxon>
        <taxon>Spermatophyta</taxon>
        <taxon>Magnoliopsida</taxon>
        <taxon>eudicotyledons</taxon>
        <taxon>Gunneridae</taxon>
        <taxon>Pentapetalae</taxon>
        <taxon>Caryophyllales</taxon>
        <taxon>Caryophyllaceae</taxon>
        <taxon>Caryophylleae</taxon>
        <taxon>Saponaria</taxon>
    </lineage>
</organism>
<dbReference type="InterPro" id="IPR006527">
    <property type="entry name" value="F-box-assoc_dom_typ1"/>
</dbReference>
<dbReference type="Gene3D" id="1.20.1280.50">
    <property type="match status" value="1"/>
</dbReference>
<feature type="region of interest" description="Disordered" evidence="1">
    <location>
        <begin position="1"/>
        <end position="21"/>
    </location>
</feature>
<feature type="domain" description="F-box" evidence="2">
    <location>
        <begin position="26"/>
        <end position="72"/>
    </location>
</feature>
<dbReference type="InterPro" id="IPR011043">
    <property type="entry name" value="Gal_Oxase/kelch_b-propeller"/>
</dbReference>
<dbReference type="EMBL" id="JBDFQZ010000007">
    <property type="protein sequence ID" value="KAK9707375.1"/>
    <property type="molecule type" value="Genomic_DNA"/>
</dbReference>
<evidence type="ECO:0000313" key="4">
    <source>
        <dbReference type="Proteomes" id="UP001443914"/>
    </source>
</evidence>
<dbReference type="PANTHER" id="PTHR31672">
    <property type="entry name" value="BNACNNG10540D PROTEIN"/>
    <property type="match status" value="1"/>
</dbReference>
<protein>
    <recommendedName>
        <fullName evidence="2">F-box domain-containing protein</fullName>
    </recommendedName>
</protein>
<name>A0AAW1JTU4_SAPOF</name>
<accession>A0AAW1JTU4</accession>
<dbReference type="InterPro" id="IPR050796">
    <property type="entry name" value="SCF_F-box_component"/>
</dbReference>
<dbReference type="PROSITE" id="PS50181">
    <property type="entry name" value="FBOX"/>
    <property type="match status" value="1"/>
</dbReference>
<evidence type="ECO:0000259" key="2">
    <source>
        <dbReference type="PROSITE" id="PS50181"/>
    </source>
</evidence>
<dbReference type="SUPFAM" id="SSF50965">
    <property type="entry name" value="Galactose oxidase, central domain"/>
    <property type="match status" value="1"/>
</dbReference>
<dbReference type="CDD" id="cd22157">
    <property type="entry name" value="F-box_AtFBW1-like"/>
    <property type="match status" value="1"/>
</dbReference>
<keyword evidence="4" id="KW-1185">Reference proteome</keyword>
<evidence type="ECO:0000256" key="1">
    <source>
        <dbReference type="SAM" id="MobiDB-lite"/>
    </source>
</evidence>
<dbReference type="Pfam" id="PF00646">
    <property type="entry name" value="F-box"/>
    <property type="match status" value="1"/>
</dbReference>
<comment type="caution">
    <text evidence="3">The sequence shown here is derived from an EMBL/GenBank/DDBJ whole genome shotgun (WGS) entry which is preliminary data.</text>
</comment>
<proteinExistence type="predicted"/>
<reference evidence="3" key="1">
    <citation type="submission" date="2024-03" db="EMBL/GenBank/DDBJ databases">
        <title>WGS assembly of Saponaria officinalis var. Norfolk2.</title>
        <authorList>
            <person name="Jenkins J."/>
            <person name="Shu S."/>
            <person name="Grimwood J."/>
            <person name="Barry K."/>
            <person name="Goodstein D."/>
            <person name="Schmutz J."/>
            <person name="Leebens-Mack J."/>
            <person name="Osbourn A."/>
        </authorList>
    </citation>
    <scope>NUCLEOTIDE SEQUENCE [LARGE SCALE GENOMIC DNA]</scope>
    <source>
        <strain evidence="3">JIC</strain>
    </source>
</reference>